<sequence length="284" mass="31045">MENAPQRILAFDIGIKNLAWCCASKNITQAKTTIHGWANENLITGGTADSDATDNQCDTCSKKASYTHAATNKNYCVKHCPPLTPALRDLSGNLLKKLPKLDILKALASRMNAAKEDLKNKNTVTAFLQARICFPKVAAVAVKKVDLEKIHDGIRSVVMKNKELFGSASQILLENQPVYKNPVMKSVQMMLFATLRDLLHPIPKVRLVHAGRKTEVTGDAAELIAKGDKGYSDRKSHTETKVSEGLQKGTIKMACADGRDATWFGSQSKKSDLADCLCMVMDSP</sequence>
<dbReference type="EMBL" id="MN740925">
    <property type="protein sequence ID" value="QHU18099.1"/>
    <property type="molecule type" value="Genomic_DNA"/>
</dbReference>
<name>A0A6C0KKF5_9ZZZZ</name>
<dbReference type="InterPro" id="IPR012337">
    <property type="entry name" value="RNaseH-like_sf"/>
</dbReference>
<protein>
    <recommendedName>
        <fullName evidence="2">Mitochondrial resolvase Ydc2 catalytic domain-containing protein</fullName>
    </recommendedName>
</protein>
<reference evidence="1" key="1">
    <citation type="journal article" date="2020" name="Nature">
        <title>Giant virus diversity and host interactions through global metagenomics.</title>
        <authorList>
            <person name="Schulz F."/>
            <person name="Roux S."/>
            <person name="Paez-Espino D."/>
            <person name="Jungbluth S."/>
            <person name="Walsh D.A."/>
            <person name="Denef V.J."/>
            <person name="McMahon K.D."/>
            <person name="Konstantinidis K.T."/>
            <person name="Eloe-Fadrosh E.A."/>
            <person name="Kyrpides N.C."/>
            <person name="Woyke T."/>
        </authorList>
    </citation>
    <scope>NUCLEOTIDE SEQUENCE</scope>
    <source>
        <strain evidence="1">GVMAG-S-3300013006-138</strain>
    </source>
</reference>
<dbReference type="Gene3D" id="3.30.420.10">
    <property type="entry name" value="Ribonuclease H-like superfamily/Ribonuclease H"/>
    <property type="match status" value="1"/>
</dbReference>
<dbReference type="InterPro" id="IPR036397">
    <property type="entry name" value="RNaseH_sf"/>
</dbReference>
<dbReference type="SUPFAM" id="SSF53098">
    <property type="entry name" value="Ribonuclease H-like"/>
    <property type="match status" value="1"/>
</dbReference>
<accession>A0A6C0KKF5</accession>
<evidence type="ECO:0000313" key="1">
    <source>
        <dbReference type="EMBL" id="QHU18099.1"/>
    </source>
</evidence>
<organism evidence="1">
    <name type="scientific">viral metagenome</name>
    <dbReference type="NCBI Taxonomy" id="1070528"/>
    <lineage>
        <taxon>unclassified sequences</taxon>
        <taxon>metagenomes</taxon>
        <taxon>organismal metagenomes</taxon>
    </lineage>
</organism>
<dbReference type="AlphaFoldDB" id="A0A6C0KKF5"/>
<dbReference type="GO" id="GO:0003676">
    <property type="term" value="F:nucleic acid binding"/>
    <property type="evidence" value="ECO:0007669"/>
    <property type="project" value="InterPro"/>
</dbReference>
<evidence type="ECO:0008006" key="2">
    <source>
        <dbReference type="Google" id="ProtNLM"/>
    </source>
</evidence>
<proteinExistence type="predicted"/>